<dbReference type="InterPro" id="IPR000917">
    <property type="entry name" value="Sulfatase_N"/>
</dbReference>
<dbReference type="Gene3D" id="3.30.1120.10">
    <property type="match status" value="1"/>
</dbReference>
<evidence type="ECO:0000256" key="1">
    <source>
        <dbReference type="ARBA" id="ARBA00008779"/>
    </source>
</evidence>
<protein>
    <submittedName>
        <fullName evidence="6">Arylsulfatase</fullName>
        <ecNumber evidence="6">3.1.6.1</ecNumber>
    </submittedName>
</protein>
<keyword evidence="2" id="KW-0479">Metal-binding</keyword>
<dbReference type="PROSITE" id="PS00149">
    <property type="entry name" value="SULFATASE_2"/>
    <property type="match status" value="1"/>
</dbReference>
<dbReference type="Pfam" id="PF00884">
    <property type="entry name" value="Sulfatase"/>
    <property type="match status" value="1"/>
</dbReference>
<keyword evidence="4" id="KW-0106">Calcium</keyword>
<keyword evidence="7" id="KW-1185">Reference proteome</keyword>
<evidence type="ECO:0000256" key="3">
    <source>
        <dbReference type="ARBA" id="ARBA00022801"/>
    </source>
</evidence>
<evidence type="ECO:0000313" key="7">
    <source>
        <dbReference type="Proteomes" id="UP000319976"/>
    </source>
</evidence>
<reference evidence="6 7" key="1">
    <citation type="submission" date="2019-02" db="EMBL/GenBank/DDBJ databases">
        <title>Deep-cultivation of Planctomycetes and their phenomic and genomic characterization uncovers novel biology.</title>
        <authorList>
            <person name="Wiegand S."/>
            <person name="Jogler M."/>
            <person name="Boedeker C."/>
            <person name="Pinto D."/>
            <person name="Vollmers J."/>
            <person name="Rivas-Marin E."/>
            <person name="Kohn T."/>
            <person name="Peeters S.H."/>
            <person name="Heuer A."/>
            <person name="Rast P."/>
            <person name="Oberbeckmann S."/>
            <person name="Bunk B."/>
            <person name="Jeske O."/>
            <person name="Meyerdierks A."/>
            <person name="Storesund J.E."/>
            <person name="Kallscheuer N."/>
            <person name="Luecker S."/>
            <person name="Lage O.M."/>
            <person name="Pohl T."/>
            <person name="Merkel B.J."/>
            <person name="Hornburger P."/>
            <person name="Mueller R.-W."/>
            <person name="Bruemmer F."/>
            <person name="Labrenz M."/>
            <person name="Spormann A.M."/>
            <person name="Op den Camp H."/>
            <person name="Overmann J."/>
            <person name="Amann R."/>
            <person name="Jetten M.S.M."/>
            <person name="Mascher T."/>
            <person name="Medema M.H."/>
            <person name="Devos D.P."/>
            <person name="Kaster A.-K."/>
            <person name="Ovreas L."/>
            <person name="Rohde M."/>
            <person name="Galperin M.Y."/>
            <person name="Jogler C."/>
        </authorList>
    </citation>
    <scope>NUCLEOTIDE SEQUENCE [LARGE SCALE GENOMIC DNA]</scope>
    <source>
        <strain evidence="6 7">V22</strain>
    </source>
</reference>
<dbReference type="AlphaFoldDB" id="A0A517T5C2"/>
<dbReference type="GO" id="GO:0046872">
    <property type="term" value="F:metal ion binding"/>
    <property type="evidence" value="ECO:0007669"/>
    <property type="project" value="UniProtKB-KW"/>
</dbReference>
<accession>A0A517T5C2</accession>
<dbReference type="Gene3D" id="3.40.720.10">
    <property type="entry name" value="Alkaline Phosphatase, subunit A"/>
    <property type="match status" value="1"/>
</dbReference>
<sequence length="474" mass="53403">MRLHLIETLVFGSVVLSFVDLHAEDNKPNVILIVCDDLGWGDVEFNGDCDIPTPNLNRLAQSGVVMDAGYATHPYCSPSRAGLLTGRYQQRFGHECNPSEGDDTSGLPFDQVLLPELLHPHGYRTGAIGKWHLGDAPKYWPTERGFHEWYGFSGGALNYWGTAKQGKPKSGVLRDGMPVDPKRINYLTDDFTSEAIGFVQRNREQPFFLYLAYNAPHAPDHATENYLKKVEHIEYGGRAVYAAMVVGMDAGIGRLLDTLETLKLRENTIVIFYSDNGGRSTHANNLPYRGHKGMLFEGGIRVPFCISWPSVLPNGMRYPNMVSALDIYPTVLAACGIANPTDAKLDGVNIVPHLTGPSDAPPHDSLFWRYAVDEEQYGYAVRQANMKLVISQYKNCSLLFDLANDPGERHDLVHIYPETAERLEELIRLWDTENQSPRWLDPHGKNVRKERNERERIIQESLPPKFNRDATLRR</sequence>
<proteinExistence type="inferred from homology"/>
<dbReference type="PANTHER" id="PTHR42693:SF53">
    <property type="entry name" value="ENDO-4-O-SULFATASE"/>
    <property type="match status" value="1"/>
</dbReference>
<dbReference type="InterPro" id="IPR017850">
    <property type="entry name" value="Alkaline_phosphatase_core_sf"/>
</dbReference>
<organism evidence="6 7">
    <name type="scientific">Calycomorphotria hydatis</name>
    <dbReference type="NCBI Taxonomy" id="2528027"/>
    <lineage>
        <taxon>Bacteria</taxon>
        <taxon>Pseudomonadati</taxon>
        <taxon>Planctomycetota</taxon>
        <taxon>Planctomycetia</taxon>
        <taxon>Planctomycetales</taxon>
        <taxon>Planctomycetaceae</taxon>
        <taxon>Calycomorphotria</taxon>
    </lineage>
</organism>
<dbReference type="OrthoDB" id="9783154at2"/>
<name>A0A517T5C2_9PLAN</name>
<dbReference type="InterPro" id="IPR050738">
    <property type="entry name" value="Sulfatase"/>
</dbReference>
<dbReference type="EMBL" id="CP036316">
    <property type="protein sequence ID" value="QDT63570.1"/>
    <property type="molecule type" value="Genomic_DNA"/>
</dbReference>
<evidence type="ECO:0000256" key="2">
    <source>
        <dbReference type="ARBA" id="ARBA00022723"/>
    </source>
</evidence>
<evidence type="ECO:0000259" key="5">
    <source>
        <dbReference type="Pfam" id="PF00884"/>
    </source>
</evidence>
<feature type="domain" description="Sulfatase N-terminal" evidence="5">
    <location>
        <begin position="28"/>
        <end position="337"/>
    </location>
</feature>
<keyword evidence="3 6" id="KW-0378">Hydrolase</keyword>
<dbReference type="SUPFAM" id="SSF53649">
    <property type="entry name" value="Alkaline phosphatase-like"/>
    <property type="match status" value="1"/>
</dbReference>
<dbReference type="GO" id="GO:0004065">
    <property type="term" value="F:arylsulfatase activity"/>
    <property type="evidence" value="ECO:0007669"/>
    <property type="project" value="UniProtKB-EC"/>
</dbReference>
<dbReference type="Proteomes" id="UP000319976">
    <property type="component" value="Chromosome"/>
</dbReference>
<dbReference type="InterPro" id="IPR024607">
    <property type="entry name" value="Sulfatase_CS"/>
</dbReference>
<comment type="similarity">
    <text evidence="1">Belongs to the sulfatase family.</text>
</comment>
<evidence type="ECO:0000313" key="6">
    <source>
        <dbReference type="EMBL" id="QDT63570.1"/>
    </source>
</evidence>
<dbReference type="RefSeq" id="WP_145259997.1">
    <property type="nucleotide sequence ID" value="NZ_CP036316.1"/>
</dbReference>
<dbReference type="EC" id="3.1.6.1" evidence="6"/>
<gene>
    <name evidence="6" type="primary">atsA_11</name>
    <name evidence="6" type="ORF">V22_07940</name>
</gene>
<dbReference type="PANTHER" id="PTHR42693">
    <property type="entry name" value="ARYLSULFATASE FAMILY MEMBER"/>
    <property type="match status" value="1"/>
</dbReference>
<evidence type="ECO:0000256" key="4">
    <source>
        <dbReference type="ARBA" id="ARBA00022837"/>
    </source>
</evidence>
<dbReference type="KEGG" id="chya:V22_07940"/>